<dbReference type="GO" id="GO:0016491">
    <property type="term" value="F:oxidoreductase activity"/>
    <property type="evidence" value="ECO:0007669"/>
    <property type="project" value="UniProtKB-KW"/>
</dbReference>
<dbReference type="SUPFAM" id="SSF52283">
    <property type="entry name" value="Formate/glycerate dehydrogenase catalytic domain-like"/>
    <property type="match status" value="1"/>
</dbReference>
<accession>A0A6V7RDG1</accession>
<dbReference type="Pfam" id="PF02826">
    <property type="entry name" value="2-Hacid_dh_C"/>
    <property type="match status" value="1"/>
</dbReference>
<dbReference type="RefSeq" id="WP_185125303.1">
    <property type="nucleotide sequence ID" value="NZ_CAJEWD010000006.1"/>
</dbReference>
<keyword evidence="4" id="KW-0670">Pyruvate</keyword>
<dbReference type="CDD" id="cd05300">
    <property type="entry name" value="2-Hacid_dh_1"/>
    <property type="match status" value="1"/>
</dbReference>
<dbReference type="Gene3D" id="3.40.50.720">
    <property type="entry name" value="NAD(P)-binding Rossmann-like Domain"/>
    <property type="match status" value="2"/>
</dbReference>
<evidence type="ECO:0000313" key="5">
    <source>
        <dbReference type="Proteomes" id="UP000589351"/>
    </source>
</evidence>
<dbReference type="InterPro" id="IPR006140">
    <property type="entry name" value="D-isomer_DH_NAD-bd"/>
</dbReference>
<keyword evidence="1" id="KW-0560">Oxidoreductase</keyword>
<feature type="domain" description="D-isomer specific 2-hydroxyacid dehydrogenase NAD-binding" evidence="3">
    <location>
        <begin position="100"/>
        <end position="273"/>
    </location>
</feature>
<evidence type="ECO:0000256" key="2">
    <source>
        <dbReference type="ARBA" id="ARBA00023027"/>
    </source>
</evidence>
<proteinExistence type="predicted"/>
<sequence>MKITSTVRLKDDMVEELTESHEYTFKKKDELTDDDKINTEIFVTYGGDLKDGEADAFPNLKWLHVMSAGVDEIPEEFFNEALVTNSSGIHKVPMSEFALGYILDYYKNLSYLNRAQENREWINYSKSEELYGKEAHILGTGNIGSRLAEVLQVLGVKTVGYNTNGRSIEGFDLVHSMNELNEKVVTADILVNILPSTNKTKNLLTADIFKVMKSNAIFINIGRGDIMTDDTLKEILTEKYIAHVMSDVFNEEPLPSDSPFYDFDNLTITPHCSAKTDMYLYRAFDIFKENLGIFKTSTELINLIDYNKGY</sequence>
<keyword evidence="2" id="KW-0520">NAD</keyword>
<dbReference type="PANTHER" id="PTHR43333:SF1">
    <property type="entry name" value="D-ISOMER SPECIFIC 2-HYDROXYACID DEHYDROGENASE NAD-BINDING DOMAIN-CONTAINING PROTEIN"/>
    <property type="match status" value="1"/>
</dbReference>
<protein>
    <submittedName>
        <fullName evidence="4">Glyoxylate/hydroxypyruvate reductase A</fullName>
    </submittedName>
</protein>
<organism evidence="4 5">
    <name type="scientific">Jeotgalicoccus meleagridis</name>
    <dbReference type="NCBI Taxonomy" id="2759181"/>
    <lineage>
        <taxon>Bacteria</taxon>
        <taxon>Bacillati</taxon>
        <taxon>Bacillota</taxon>
        <taxon>Bacilli</taxon>
        <taxon>Bacillales</taxon>
        <taxon>Staphylococcaceae</taxon>
        <taxon>Jeotgalicoccus</taxon>
    </lineage>
</organism>
<keyword evidence="5" id="KW-1185">Reference proteome</keyword>
<gene>
    <name evidence="4" type="primary">ghrA</name>
    <name evidence="4" type="ORF">JEODO184_00765</name>
</gene>
<evidence type="ECO:0000313" key="4">
    <source>
        <dbReference type="EMBL" id="CAD2075040.1"/>
    </source>
</evidence>
<dbReference type="PANTHER" id="PTHR43333">
    <property type="entry name" value="2-HACID_DH_C DOMAIN-CONTAINING PROTEIN"/>
    <property type="match status" value="1"/>
</dbReference>
<evidence type="ECO:0000259" key="3">
    <source>
        <dbReference type="Pfam" id="PF02826"/>
    </source>
</evidence>
<dbReference type="GO" id="GO:0051287">
    <property type="term" value="F:NAD binding"/>
    <property type="evidence" value="ECO:0007669"/>
    <property type="project" value="InterPro"/>
</dbReference>
<comment type="caution">
    <text evidence="4">The sequence shown here is derived from an EMBL/GenBank/DDBJ whole genome shotgun (WGS) entry which is preliminary data.</text>
</comment>
<dbReference type="Proteomes" id="UP000589351">
    <property type="component" value="Unassembled WGS sequence"/>
</dbReference>
<dbReference type="AlphaFoldDB" id="A0A6V7RDG1"/>
<reference evidence="4 5" key="1">
    <citation type="submission" date="2020-07" db="EMBL/GenBank/DDBJ databases">
        <authorList>
            <person name="Criscuolo A."/>
        </authorList>
    </citation>
    <scope>NUCLEOTIDE SEQUENCE [LARGE SCALE GENOMIC DNA]</scope>
    <source>
        <strain evidence="4">CIP111649</strain>
    </source>
</reference>
<name>A0A6V7RDG1_9STAP</name>
<dbReference type="EMBL" id="CAJEWD010000006">
    <property type="protein sequence ID" value="CAD2075040.1"/>
    <property type="molecule type" value="Genomic_DNA"/>
</dbReference>
<dbReference type="SUPFAM" id="SSF51735">
    <property type="entry name" value="NAD(P)-binding Rossmann-fold domains"/>
    <property type="match status" value="1"/>
</dbReference>
<dbReference type="InterPro" id="IPR036291">
    <property type="entry name" value="NAD(P)-bd_dom_sf"/>
</dbReference>
<evidence type="ECO:0000256" key="1">
    <source>
        <dbReference type="ARBA" id="ARBA00023002"/>
    </source>
</evidence>